<dbReference type="SMART" id="SM01057">
    <property type="entry name" value="Carb_anhydrase"/>
    <property type="match status" value="1"/>
</dbReference>
<dbReference type="SUPFAM" id="SSF51069">
    <property type="entry name" value="Carbonic anhydrase"/>
    <property type="match status" value="1"/>
</dbReference>
<dbReference type="Pfam" id="PF00194">
    <property type="entry name" value="Carb_anhydrase"/>
    <property type="match status" value="1"/>
</dbReference>
<evidence type="ECO:0000313" key="9">
    <source>
        <dbReference type="Proteomes" id="UP000029878"/>
    </source>
</evidence>
<dbReference type="GO" id="GO:0004089">
    <property type="term" value="F:carbonate dehydratase activity"/>
    <property type="evidence" value="ECO:0007669"/>
    <property type="project" value="UniProtKB-EC"/>
</dbReference>
<accession>A0A4U8S9D7</accession>
<keyword evidence="5" id="KW-0456">Lyase</keyword>
<dbReference type="RefSeq" id="WP_081955872.1">
    <property type="nucleotide sequence ID" value="NZ_FZNG01000033.1"/>
</dbReference>
<evidence type="ECO:0000256" key="1">
    <source>
        <dbReference type="ARBA" id="ARBA00010718"/>
    </source>
</evidence>
<feature type="domain" description="Alpha-carbonic anhydrase" evidence="7">
    <location>
        <begin position="47"/>
        <end position="269"/>
    </location>
</feature>
<evidence type="ECO:0000313" key="8">
    <source>
        <dbReference type="EMBL" id="TLD82561.1"/>
    </source>
</evidence>
<comment type="caution">
    <text evidence="8">The sequence shown here is derived from an EMBL/GenBank/DDBJ whole genome shotgun (WGS) entry which is preliminary data.</text>
</comment>
<dbReference type="PANTHER" id="PTHR18952">
    <property type="entry name" value="CARBONIC ANHYDRASE"/>
    <property type="match status" value="1"/>
</dbReference>
<proteinExistence type="inferred from homology"/>
<dbReference type="OrthoDB" id="5327615at2"/>
<gene>
    <name evidence="8" type="ORF">LS81_007360</name>
</gene>
<dbReference type="EC" id="4.2.1.1" evidence="2"/>
<comment type="catalytic activity">
    <reaction evidence="6">
        <text>hydrogencarbonate + H(+) = CO2 + H2O</text>
        <dbReference type="Rhea" id="RHEA:10748"/>
        <dbReference type="ChEBI" id="CHEBI:15377"/>
        <dbReference type="ChEBI" id="CHEBI:15378"/>
        <dbReference type="ChEBI" id="CHEBI:16526"/>
        <dbReference type="ChEBI" id="CHEBI:17544"/>
        <dbReference type="EC" id="4.2.1.1"/>
    </reaction>
</comment>
<name>A0A4U8S9D7_9HELI</name>
<keyword evidence="4" id="KW-0862">Zinc</keyword>
<dbReference type="PANTHER" id="PTHR18952:SF265">
    <property type="entry name" value="CARBONIC ANHYDRASE"/>
    <property type="match status" value="1"/>
</dbReference>
<evidence type="ECO:0000256" key="3">
    <source>
        <dbReference type="ARBA" id="ARBA00022723"/>
    </source>
</evidence>
<dbReference type="PROSITE" id="PS51144">
    <property type="entry name" value="ALPHA_CA_2"/>
    <property type="match status" value="1"/>
</dbReference>
<dbReference type="CDD" id="cd03124">
    <property type="entry name" value="alpha_CA_prokaryotic_like"/>
    <property type="match status" value="1"/>
</dbReference>
<dbReference type="AlphaFoldDB" id="A0A4U8S9D7"/>
<dbReference type="Proteomes" id="UP000029878">
    <property type="component" value="Unassembled WGS sequence"/>
</dbReference>
<evidence type="ECO:0000256" key="2">
    <source>
        <dbReference type="ARBA" id="ARBA00012925"/>
    </source>
</evidence>
<reference evidence="8 9" key="1">
    <citation type="journal article" date="2014" name="Genome Announc.">
        <title>Draft genome sequences of eight enterohepatic helicobacter species isolated from both laboratory and wild rodents.</title>
        <authorList>
            <person name="Sheh A."/>
            <person name="Shen Z."/>
            <person name="Fox J.G."/>
        </authorList>
    </citation>
    <scope>NUCLEOTIDE SEQUENCE [LARGE SCALE GENOMIC DNA]</scope>
    <source>
        <strain evidence="8 9">ATCC 700114</strain>
    </source>
</reference>
<dbReference type="InterPro" id="IPR023561">
    <property type="entry name" value="Carbonic_anhydrase_a-class"/>
</dbReference>
<comment type="similarity">
    <text evidence="1">Belongs to the alpha-carbonic anhydrase family.</text>
</comment>
<dbReference type="GO" id="GO:0008270">
    <property type="term" value="F:zinc ion binding"/>
    <property type="evidence" value="ECO:0007669"/>
    <property type="project" value="InterPro"/>
</dbReference>
<dbReference type="InterPro" id="IPR041891">
    <property type="entry name" value="Alpha_CA_prokaryot-like"/>
</dbReference>
<dbReference type="InterPro" id="IPR036398">
    <property type="entry name" value="CA_dom_sf"/>
</dbReference>
<dbReference type="Gene3D" id="3.10.200.10">
    <property type="entry name" value="Alpha carbonic anhydrase"/>
    <property type="match status" value="1"/>
</dbReference>
<dbReference type="InterPro" id="IPR001148">
    <property type="entry name" value="CA_dom"/>
</dbReference>
<keyword evidence="3" id="KW-0479">Metal-binding</keyword>
<protein>
    <recommendedName>
        <fullName evidence="2">carbonic anhydrase</fullName>
        <ecNumber evidence="2">4.2.1.1</ecNumber>
    </recommendedName>
</protein>
<evidence type="ECO:0000256" key="5">
    <source>
        <dbReference type="ARBA" id="ARBA00023239"/>
    </source>
</evidence>
<evidence type="ECO:0000256" key="4">
    <source>
        <dbReference type="ARBA" id="ARBA00022833"/>
    </source>
</evidence>
<dbReference type="EMBL" id="JRPL02000018">
    <property type="protein sequence ID" value="TLD82561.1"/>
    <property type="molecule type" value="Genomic_DNA"/>
</dbReference>
<evidence type="ECO:0000256" key="6">
    <source>
        <dbReference type="ARBA" id="ARBA00048348"/>
    </source>
</evidence>
<organism evidence="8 9">
    <name type="scientific">Helicobacter trogontum</name>
    <dbReference type="NCBI Taxonomy" id="50960"/>
    <lineage>
        <taxon>Bacteria</taxon>
        <taxon>Pseudomonadati</taxon>
        <taxon>Campylobacterota</taxon>
        <taxon>Epsilonproteobacteria</taxon>
        <taxon>Campylobacterales</taxon>
        <taxon>Helicobacteraceae</taxon>
        <taxon>Helicobacter</taxon>
    </lineage>
</organism>
<sequence>MALFFAIKFLPPFYFYFAKFYDIFARGEKYEKVFLSLVCSVGSMYATQWGYDKHNGPDTWAKLDSKFKLCNIGMKQSSINIENNKTTESRNELHLLHGTNSKDIVNNGHTIMLQFNEAGGLVYQNKKDNLVQLHFHTPSETQIEGKSYPMEMHMVHKDSEDNLLVLAVLFQKGQNNAVLNNILSYAPMDIGKVYQMDMIYISQLLPKNHGYYAFGGSLTTPPCKEGVQWIVLKESVEASQYQLDALHAILKDNARDVQPLNDRVILSAP</sequence>
<evidence type="ECO:0000259" key="7">
    <source>
        <dbReference type="PROSITE" id="PS51144"/>
    </source>
</evidence>